<dbReference type="WBParaSite" id="HPLM_0002092101-mRNA-1">
    <property type="protein sequence ID" value="HPLM_0002092101-mRNA-1"/>
    <property type="gene ID" value="HPLM_0002092101"/>
</dbReference>
<gene>
    <name evidence="1" type="ORF">HPLM_LOCUS20913</name>
</gene>
<evidence type="ECO:0000313" key="1">
    <source>
        <dbReference type="EMBL" id="VDO86745.1"/>
    </source>
</evidence>
<proteinExistence type="predicted"/>
<sequence length="56" mass="6756">MRWKLTEPVELFGKLQCMLWVSLFEQRVGEIFENLSKVCSWYRLLSESPLCLFHPH</sequence>
<dbReference type="AlphaFoldDB" id="A0A0N4X979"/>
<reference evidence="3" key="1">
    <citation type="submission" date="2017-02" db="UniProtKB">
        <authorList>
            <consortium name="WormBaseParasite"/>
        </authorList>
    </citation>
    <scope>IDENTIFICATION</scope>
</reference>
<keyword evidence="2" id="KW-1185">Reference proteome</keyword>
<dbReference type="EMBL" id="UZAF01022715">
    <property type="protein sequence ID" value="VDO86745.1"/>
    <property type="molecule type" value="Genomic_DNA"/>
</dbReference>
<protein>
    <submittedName>
        <fullName evidence="1 3">Uncharacterized protein</fullName>
    </submittedName>
</protein>
<dbReference type="Proteomes" id="UP000268014">
    <property type="component" value="Unassembled WGS sequence"/>
</dbReference>
<evidence type="ECO:0000313" key="3">
    <source>
        <dbReference type="WBParaSite" id="HPLM_0002092101-mRNA-1"/>
    </source>
</evidence>
<accession>A0A0N4X979</accession>
<name>A0A0N4X979_HAEPC</name>
<reference evidence="1 2" key="2">
    <citation type="submission" date="2018-11" db="EMBL/GenBank/DDBJ databases">
        <authorList>
            <consortium name="Pathogen Informatics"/>
        </authorList>
    </citation>
    <scope>NUCLEOTIDE SEQUENCE [LARGE SCALE GENOMIC DNA]</scope>
    <source>
        <strain evidence="1 2">MHpl1</strain>
    </source>
</reference>
<evidence type="ECO:0000313" key="2">
    <source>
        <dbReference type="Proteomes" id="UP000268014"/>
    </source>
</evidence>
<organism evidence="3">
    <name type="scientific">Haemonchus placei</name>
    <name type="common">Barber's pole worm</name>
    <dbReference type="NCBI Taxonomy" id="6290"/>
    <lineage>
        <taxon>Eukaryota</taxon>
        <taxon>Metazoa</taxon>
        <taxon>Ecdysozoa</taxon>
        <taxon>Nematoda</taxon>
        <taxon>Chromadorea</taxon>
        <taxon>Rhabditida</taxon>
        <taxon>Rhabditina</taxon>
        <taxon>Rhabditomorpha</taxon>
        <taxon>Strongyloidea</taxon>
        <taxon>Trichostrongylidae</taxon>
        <taxon>Haemonchus</taxon>
    </lineage>
</organism>